<organism evidence="2 3">
    <name type="scientific">Favolaschia claudopus</name>
    <dbReference type="NCBI Taxonomy" id="2862362"/>
    <lineage>
        <taxon>Eukaryota</taxon>
        <taxon>Fungi</taxon>
        <taxon>Dikarya</taxon>
        <taxon>Basidiomycota</taxon>
        <taxon>Agaricomycotina</taxon>
        <taxon>Agaricomycetes</taxon>
        <taxon>Agaricomycetidae</taxon>
        <taxon>Agaricales</taxon>
        <taxon>Marasmiineae</taxon>
        <taxon>Mycenaceae</taxon>
        <taxon>Favolaschia</taxon>
    </lineage>
</organism>
<dbReference type="PANTHER" id="PTHR43798">
    <property type="entry name" value="MONOACYLGLYCEROL LIPASE"/>
    <property type="match status" value="1"/>
</dbReference>
<accession>A0AAW0EJF3</accession>
<sequence length="307" mass="33048">MAAQQILSRPQATAMSSQIQTDARTLHSSDGTVIFAEATGSPKNPSVVLISGLSLSGCVFDDLCADPRLLEKLYIVRYDVRGHGRSGKPTTETAYESKMFADDFKTVTDAFKLVRPVLAGWSMGSAMATDVAAHLPPATLSGVVYLAGVPCTGEILGELAGPGVANALPGLITTTDVVTFQKSSALFVDKVFAAPEKVPYKIWCLHAGHSLTPEIMTLTLGRKMDIEPLRQAGKEGLPLLIIQGTADGHRVGAQKTVEEVMKPYFKNFECIWLEGRGHALHVECPDDIVRPLIRFTESYGGKDYRGA</sequence>
<evidence type="ECO:0000259" key="1">
    <source>
        <dbReference type="Pfam" id="PF12697"/>
    </source>
</evidence>
<dbReference type="Pfam" id="PF12697">
    <property type="entry name" value="Abhydrolase_6"/>
    <property type="match status" value="1"/>
</dbReference>
<dbReference type="SUPFAM" id="SSF53474">
    <property type="entry name" value="alpha/beta-Hydrolases"/>
    <property type="match status" value="1"/>
</dbReference>
<dbReference type="Gene3D" id="3.40.50.1820">
    <property type="entry name" value="alpha/beta hydrolase"/>
    <property type="match status" value="1"/>
</dbReference>
<dbReference type="PANTHER" id="PTHR43798:SF33">
    <property type="entry name" value="HYDROLASE, PUTATIVE (AFU_ORTHOLOGUE AFUA_2G14860)-RELATED"/>
    <property type="match status" value="1"/>
</dbReference>
<gene>
    <name evidence="2" type="ORF">R3P38DRAFT_2827051</name>
</gene>
<protein>
    <submittedName>
        <fullName evidence="2">Alpha/beta-hydrolase</fullName>
    </submittedName>
</protein>
<dbReference type="AlphaFoldDB" id="A0AAW0EJF3"/>
<name>A0AAW0EJF3_9AGAR</name>
<comment type="caution">
    <text evidence="2">The sequence shown here is derived from an EMBL/GenBank/DDBJ whole genome shotgun (WGS) entry which is preliminary data.</text>
</comment>
<dbReference type="GO" id="GO:0016020">
    <property type="term" value="C:membrane"/>
    <property type="evidence" value="ECO:0007669"/>
    <property type="project" value="TreeGrafter"/>
</dbReference>
<feature type="domain" description="AB hydrolase-1" evidence="1">
    <location>
        <begin position="47"/>
        <end position="289"/>
    </location>
</feature>
<keyword evidence="3" id="KW-1185">Reference proteome</keyword>
<evidence type="ECO:0000313" key="2">
    <source>
        <dbReference type="EMBL" id="KAK7064920.1"/>
    </source>
</evidence>
<dbReference type="InterPro" id="IPR000073">
    <property type="entry name" value="AB_hydrolase_1"/>
</dbReference>
<dbReference type="InterPro" id="IPR050266">
    <property type="entry name" value="AB_hydrolase_sf"/>
</dbReference>
<dbReference type="EMBL" id="JAWWNJ010000001">
    <property type="protein sequence ID" value="KAK7064920.1"/>
    <property type="molecule type" value="Genomic_DNA"/>
</dbReference>
<dbReference type="InterPro" id="IPR029058">
    <property type="entry name" value="AB_hydrolase_fold"/>
</dbReference>
<reference evidence="2 3" key="1">
    <citation type="journal article" date="2024" name="J Genomics">
        <title>Draft genome sequencing and assembly of Favolaschia claudopus CIRM-BRFM 2984 isolated from oak limbs.</title>
        <authorList>
            <person name="Navarro D."/>
            <person name="Drula E."/>
            <person name="Chaduli D."/>
            <person name="Cazenave R."/>
            <person name="Ahrendt S."/>
            <person name="Wang J."/>
            <person name="Lipzen A."/>
            <person name="Daum C."/>
            <person name="Barry K."/>
            <person name="Grigoriev I.V."/>
            <person name="Favel A."/>
            <person name="Rosso M.N."/>
            <person name="Martin F."/>
        </authorList>
    </citation>
    <scope>NUCLEOTIDE SEQUENCE [LARGE SCALE GENOMIC DNA]</scope>
    <source>
        <strain evidence="2 3">CIRM-BRFM 2984</strain>
    </source>
</reference>
<evidence type="ECO:0000313" key="3">
    <source>
        <dbReference type="Proteomes" id="UP001362999"/>
    </source>
</evidence>
<proteinExistence type="predicted"/>
<dbReference type="Proteomes" id="UP001362999">
    <property type="component" value="Unassembled WGS sequence"/>
</dbReference>